<dbReference type="Proteomes" id="UP001295444">
    <property type="component" value="Chromosome 05"/>
</dbReference>
<reference evidence="2" key="1">
    <citation type="submission" date="2022-03" db="EMBL/GenBank/DDBJ databases">
        <authorList>
            <person name="Alioto T."/>
            <person name="Alioto T."/>
            <person name="Gomez Garrido J."/>
        </authorList>
    </citation>
    <scope>NUCLEOTIDE SEQUENCE</scope>
</reference>
<dbReference type="EMBL" id="OW240916">
    <property type="protein sequence ID" value="CAH2293353.1"/>
    <property type="molecule type" value="Genomic_DNA"/>
</dbReference>
<evidence type="ECO:0000313" key="2">
    <source>
        <dbReference type="EMBL" id="CAH2293353.1"/>
    </source>
</evidence>
<organism evidence="2 3">
    <name type="scientific">Pelobates cultripes</name>
    <name type="common">Western spadefoot toad</name>
    <dbReference type="NCBI Taxonomy" id="61616"/>
    <lineage>
        <taxon>Eukaryota</taxon>
        <taxon>Metazoa</taxon>
        <taxon>Chordata</taxon>
        <taxon>Craniata</taxon>
        <taxon>Vertebrata</taxon>
        <taxon>Euteleostomi</taxon>
        <taxon>Amphibia</taxon>
        <taxon>Batrachia</taxon>
        <taxon>Anura</taxon>
        <taxon>Pelobatoidea</taxon>
        <taxon>Pelobatidae</taxon>
        <taxon>Pelobates</taxon>
    </lineage>
</organism>
<accession>A0AAD1S838</accession>
<name>A0AAD1S838_PELCU</name>
<gene>
    <name evidence="2" type="ORF">PECUL_23A049937</name>
</gene>
<dbReference type="AlphaFoldDB" id="A0AAD1S838"/>
<proteinExistence type="predicted"/>
<sequence>MADWAWMDCALPITHSQHALSEQQGGRSHGTRSGHSAYPPARRPNGEEKGQAGSGSDVFLKAARTGGRYKPSVGDALSAIFVMGACQ</sequence>
<protein>
    <submittedName>
        <fullName evidence="2">Uncharacterized protein</fullName>
    </submittedName>
</protein>
<evidence type="ECO:0000313" key="3">
    <source>
        <dbReference type="Proteomes" id="UP001295444"/>
    </source>
</evidence>
<keyword evidence="3" id="KW-1185">Reference proteome</keyword>
<evidence type="ECO:0000256" key="1">
    <source>
        <dbReference type="SAM" id="MobiDB-lite"/>
    </source>
</evidence>
<feature type="region of interest" description="Disordered" evidence="1">
    <location>
        <begin position="17"/>
        <end position="57"/>
    </location>
</feature>